<dbReference type="Proteomes" id="UP001216253">
    <property type="component" value="Unassembled WGS sequence"/>
</dbReference>
<name>A0ABT5WRN3_9SPHN</name>
<dbReference type="InterPro" id="IPR000182">
    <property type="entry name" value="GNAT_dom"/>
</dbReference>
<dbReference type="Gene3D" id="3.40.630.30">
    <property type="match status" value="1"/>
</dbReference>
<evidence type="ECO:0000313" key="2">
    <source>
        <dbReference type="EMBL" id="MDE8652697.1"/>
    </source>
</evidence>
<dbReference type="GO" id="GO:0016746">
    <property type="term" value="F:acyltransferase activity"/>
    <property type="evidence" value="ECO:0007669"/>
    <property type="project" value="UniProtKB-KW"/>
</dbReference>
<dbReference type="EMBL" id="JARESE010000044">
    <property type="protein sequence ID" value="MDE8652697.1"/>
    <property type="molecule type" value="Genomic_DNA"/>
</dbReference>
<dbReference type="RefSeq" id="WP_275228776.1">
    <property type="nucleotide sequence ID" value="NZ_JARESE010000044.1"/>
</dbReference>
<proteinExistence type="predicted"/>
<dbReference type="Pfam" id="PF08445">
    <property type="entry name" value="FR47"/>
    <property type="match status" value="1"/>
</dbReference>
<keyword evidence="3" id="KW-1185">Reference proteome</keyword>
<organism evidence="2 3">
    <name type="scientific">Novosphingobium album</name>
    <name type="common">ex Liu et al. 2023</name>
    <dbReference type="NCBI Taxonomy" id="3031130"/>
    <lineage>
        <taxon>Bacteria</taxon>
        <taxon>Pseudomonadati</taxon>
        <taxon>Pseudomonadota</taxon>
        <taxon>Alphaproteobacteria</taxon>
        <taxon>Sphingomonadales</taxon>
        <taxon>Sphingomonadaceae</taxon>
        <taxon>Novosphingobium</taxon>
    </lineage>
</organism>
<keyword evidence="2" id="KW-0012">Acyltransferase</keyword>
<accession>A0ABT5WRN3</accession>
<dbReference type="SUPFAM" id="SSF55729">
    <property type="entry name" value="Acyl-CoA N-acyltransferases (Nat)"/>
    <property type="match status" value="1"/>
</dbReference>
<reference evidence="2 3" key="1">
    <citation type="submission" date="2023-03" db="EMBL/GenBank/DDBJ databases">
        <title>NovoSphingobium album sp. nov. isolated from polycyclic aromatic hydrocarbons- and heavy-metal polluted soil.</title>
        <authorList>
            <person name="Liu Z."/>
            <person name="Wang K."/>
        </authorList>
    </citation>
    <scope>NUCLEOTIDE SEQUENCE [LARGE SCALE GENOMIC DNA]</scope>
    <source>
        <strain evidence="2 3">H3SJ31-1</strain>
    </source>
</reference>
<keyword evidence="2" id="KW-0808">Transferase</keyword>
<comment type="caution">
    <text evidence="2">The sequence shown here is derived from an EMBL/GenBank/DDBJ whole genome shotgun (WGS) entry which is preliminary data.</text>
</comment>
<protein>
    <submittedName>
        <fullName evidence="2">GNAT family N-acetyltransferase</fullName>
        <ecNumber evidence="2">2.3.1.-</ecNumber>
    </submittedName>
</protein>
<feature type="domain" description="N-acetyltransferase" evidence="1">
    <location>
        <begin position="101"/>
        <end position="229"/>
    </location>
</feature>
<evidence type="ECO:0000259" key="1">
    <source>
        <dbReference type="PROSITE" id="PS51186"/>
    </source>
</evidence>
<dbReference type="InterPro" id="IPR016181">
    <property type="entry name" value="Acyl_CoA_acyltransferase"/>
</dbReference>
<dbReference type="CDD" id="cd04301">
    <property type="entry name" value="NAT_SF"/>
    <property type="match status" value="1"/>
</dbReference>
<dbReference type="InterPro" id="IPR013653">
    <property type="entry name" value="GCN5-like_dom"/>
</dbReference>
<dbReference type="PROSITE" id="PS51186">
    <property type="entry name" value="GNAT"/>
    <property type="match status" value="1"/>
</dbReference>
<sequence>MTPDPLDRAVWHALTGEHAGFALGTGRARRYHPDIGPLAAIHDTTPESLADLGELARQTGPLALMQDGDALAVPGTDVAARAEGVQMVFAGMPDPAIAEDSTIVALGEEHYPQMHALAALTQPGPFAARTGELGQFWGIFEEGRLMAMAGQRLRLATHVEMSAVCTHPEARGRGHAARLSRRVVAAIMAEGRVPILHAYASNEPALAIYRRLGFVLRASAWLTVYAPRG</sequence>
<gene>
    <name evidence="2" type="ORF">PYV00_13395</name>
</gene>
<dbReference type="EC" id="2.3.1.-" evidence="2"/>
<evidence type="ECO:0000313" key="3">
    <source>
        <dbReference type="Proteomes" id="UP001216253"/>
    </source>
</evidence>